<reference evidence="4" key="1">
    <citation type="submission" date="2019-07" db="EMBL/GenBank/DDBJ databases">
        <authorList>
            <person name="Weber M."/>
            <person name="Kostadinov I."/>
            <person name="Kostadinov D I."/>
        </authorList>
    </citation>
    <scope>NUCLEOTIDE SEQUENCE</scope>
    <source>
        <strain evidence="4">Gfbio:sag-sample-m06:053724c1-46a9-4a36-b237-ea2bf867836b</strain>
    </source>
</reference>
<keyword evidence="2 3" id="KW-0663">Pyridoxal phosphate</keyword>
<dbReference type="InterPro" id="IPR005814">
    <property type="entry name" value="Aminotrans_3"/>
</dbReference>
<sequence length="439" mass="47336">MKYPNSDSKSAAMFQQAQNVLTEGGSRSTIRIAPYSIYVREAQGKYVTDVDGNKLFDLNNNYTSMIHGHAHPDIVAAAMQQINRGTGYCFGSEAELALAELLCGRSPNFDKIRFMNSGTEAVMNAIKAARAFTGRPKIAKCENSYHGSYDFAEVSLGVDPTDLAAGDPVAQAYSKGTPQGVLDDVVVIPFNETDMARRILEQNAGDLAAVMIDPIGQGLARIPPSDEFLAMIERFCSENDVLYILDEVIAFRAGHSGLQGARNLKPHLTTLGKIIGGGFPVGAVAGNADVMSVFEADEAKARLPHGGTYNANPVTMAAGHKAMEMLTTEQFAHLNQLGDEFRQGVREVFEISDTEGEVEGQYSIFSMTLSDPALGDASARGHIYRSVGLHRYMVQNGYWLTPGMIGVASTVMDTADVAPFCETLLSGIRELREQKASAA</sequence>
<comment type="similarity">
    <text evidence="3">Belongs to the class-III pyridoxal-phosphate-dependent aminotransferase family.</text>
</comment>
<evidence type="ECO:0000256" key="3">
    <source>
        <dbReference type="RuleBase" id="RU003560"/>
    </source>
</evidence>
<evidence type="ECO:0000313" key="4">
    <source>
        <dbReference type="EMBL" id="VUX55902.1"/>
    </source>
</evidence>
<dbReference type="InterPro" id="IPR015421">
    <property type="entry name" value="PyrdxlP-dep_Trfase_major"/>
</dbReference>
<dbReference type="Pfam" id="PF00202">
    <property type="entry name" value="Aminotran_3"/>
    <property type="match status" value="1"/>
</dbReference>
<dbReference type="InterPro" id="IPR015424">
    <property type="entry name" value="PyrdxlP-dep_Trfase"/>
</dbReference>
<dbReference type="CDD" id="cd00610">
    <property type="entry name" value="OAT_like"/>
    <property type="match status" value="1"/>
</dbReference>
<proteinExistence type="inferred from homology"/>
<comment type="cofactor">
    <cofactor evidence="1">
        <name>pyridoxal 5'-phosphate</name>
        <dbReference type="ChEBI" id="CHEBI:597326"/>
    </cofactor>
</comment>
<keyword evidence="4" id="KW-0032">Aminotransferase</keyword>
<dbReference type="PANTHER" id="PTHR43713:SF3">
    <property type="entry name" value="GLUTAMATE-1-SEMIALDEHYDE 2,1-AMINOMUTASE 1, CHLOROPLASTIC-RELATED"/>
    <property type="match status" value="1"/>
</dbReference>
<dbReference type="InterPro" id="IPR015422">
    <property type="entry name" value="PyrdxlP-dep_Trfase_small"/>
</dbReference>
<evidence type="ECO:0000256" key="2">
    <source>
        <dbReference type="ARBA" id="ARBA00022898"/>
    </source>
</evidence>
<keyword evidence="4" id="KW-0808">Transferase</keyword>
<dbReference type="AlphaFoldDB" id="A0A7D9H762"/>
<dbReference type="PANTHER" id="PTHR43713">
    <property type="entry name" value="GLUTAMATE-1-SEMIALDEHYDE 2,1-AMINOMUTASE"/>
    <property type="match status" value="1"/>
</dbReference>
<accession>A0A7D9H762</accession>
<dbReference type="Gene3D" id="3.40.640.10">
    <property type="entry name" value="Type I PLP-dependent aspartate aminotransferase-like (Major domain)"/>
    <property type="match status" value="1"/>
</dbReference>
<protein>
    <submittedName>
        <fullName evidence="4">Glutamate-1-semialdehyde aminotransferase</fullName>
    </submittedName>
</protein>
<dbReference type="GO" id="GO:0008483">
    <property type="term" value="F:transaminase activity"/>
    <property type="evidence" value="ECO:0007669"/>
    <property type="project" value="UniProtKB-KW"/>
</dbReference>
<dbReference type="GO" id="GO:0030170">
    <property type="term" value="F:pyridoxal phosphate binding"/>
    <property type="evidence" value="ECO:0007669"/>
    <property type="project" value="InterPro"/>
</dbReference>
<dbReference type="EMBL" id="LR633967">
    <property type="protein sequence ID" value="VUX55902.1"/>
    <property type="molecule type" value="Genomic_DNA"/>
</dbReference>
<organism evidence="4">
    <name type="scientific">uncultured Woeseiaceae bacterium</name>
    <dbReference type="NCBI Taxonomy" id="1983305"/>
    <lineage>
        <taxon>Bacteria</taxon>
        <taxon>Pseudomonadati</taxon>
        <taxon>Pseudomonadota</taxon>
        <taxon>Gammaproteobacteria</taxon>
        <taxon>Woeseiales</taxon>
        <taxon>Woeseiaceae</taxon>
        <taxon>environmental samples</taxon>
    </lineage>
</organism>
<dbReference type="Gene3D" id="3.90.1150.10">
    <property type="entry name" value="Aspartate Aminotransferase, domain 1"/>
    <property type="match status" value="1"/>
</dbReference>
<name>A0A7D9H762_9GAMM</name>
<gene>
    <name evidence="4" type="ORF">JTBM06_V1_160009</name>
</gene>
<dbReference type="SUPFAM" id="SSF53383">
    <property type="entry name" value="PLP-dependent transferases"/>
    <property type="match status" value="1"/>
</dbReference>
<evidence type="ECO:0000256" key="1">
    <source>
        <dbReference type="ARBA" id="ARBA00001933"/>
    </source>
</evidence>